<organism evidence="1">
    <name type="scientific">Arsenophonus nasoniae</name>
    <name type="common">son-killer infecting Nasonia vitripennis</name>
    <dbReference type="NCBI Taxonomy" id="638"/>
    <lineage>
        <taxon>Bacteria</taxon>
        <taxon>Pseudomonadati</taxon>
        <taxon>Pseudomonadota</taxon>
        <taxon>Gammaproteobacteria</taxon>
        <taxon>Enterobacterales</taxon>
        <taxon>Morganellaceae</taxon>
        <taxon>Arsenophonus</taxon>
    </lineage>
</organism>
<dbReference type="AlphaFoldDB" id="D2U4A2"/>
<name>D2U4A2_9GAMM</name>
<proteinExistence type="predicted"/>
<evidence type="ECO:0000313" key="1">
    <source>
        <dbReference type="EMBL" id="CBA76381.1"/>
    </source>
</evidence>
<sequence>MALFNLASLKSILLKSALDKLLSCKLAFIILTATNLLCIKLTLQSSIAAGNSMPVKSISFISTQSPASLVCNFSIKIASFLFCKSCLSAKPLSKVNFSVKIAMSFLTLACSSLIGSGSMGENKIFSFLKILNILTSMMLNSPLLPISYRSKYFFINFCSE</sequence>
<accession>D2U4A2</accession>
<gene>
    <name evidence="1" type="ORF">ARN_35150</name>
</gene>
<dbReference type="EMBL" id="FN545266">
    <property type="protein sequence ID" value="CBA76381.1"/>
    <property type="molecule type" value="Genomic_DNA"/>
</dbReference>
<protein>
    <submittedName>
        <fullName evidence="1">Uncharacterized protein</fullName>
    </submittedName>
</protein>
<reference evidence="1" key="1">
    <citation type="journal article" date="2010" name="Insect Mol. Biol.">
        <title>The draft genome sequence of Arsenophonus nasoniae, son-killer bacterium of Nasonia vitripennis, reveals genes associated with virulence and symbiosis.</title>
        <authorList>
            <person name="Wilkes T."/>
            <person name="Darby A.C."/>
            <person name="Choi J."/>
            <person name="Colborne J.K."/>
            <person name="Werren J.H."/>
            <person name="Hurst G.D.D."/>
        </authorList>
    </citation>
    <scope>NUCLEOTIDE SEQUENCE</scope>
</reference>